<organism evidence="2 3">
    <name type="scientific">Pseudomonas saxonica</name>
    <dbReference type="NCBI Taxonomy" id="2600598"/>
    <lineage>
        <taxon>Bacteria</taxon>
        <taxon>Pseudomonadati</taxon>
        <taxon>Pseudomonadota</taxon>
        <taxon>Gammaproteobacteria</taxon>
        <taxon>Pseudomonadales</taxon>
        <taxon>Pseudomonadaceae</taxon>
        <taxon>Pseudomonas</taxon>
    </lineage>
</organism>
<dbReference type="RefSeq" id="WP_146427668.1">
    <property type="nucleotide sequence ID" value="NZ_VFIP01000078.1"/>
</dbReference>
<gene>
    <name evidence="2" type="ORF">FJD37_23055</name>
</gene>
<dbReference type="Proteomes" id="UP000317901">
    <property type="component" value="Unassembled WGS sequence"/>
</dbReference>
<sequence>MRNLPQAPCSQRRLLLKLAISAPVLALLGPLAGCSPKPEFRSTFLQLWKSHLDLPPEEWRQRMAFLKEVGCSEMVLQWVGQTGSGVEGGDWMLSDASMRALLDACAEYGLHVRIGLPYDNGWWAAMASGDEQALPTWFNNSLQAASAYMRDSPWPMHPQFSGWYIPYEIEQYSWVSPARQELLGNWLMALSQVSQKACQGVPSISTYFSVLETEGSLLQLWHSLLKRTKLRVMVQDGVGVAGWDNLDGVNPLIAYLREQHVPFDVIVELFEQLPSERSKFSEFTARSADYFRVKRQFAWAKGTGAQSIVAFAIEPWVTADDEYAKALKDKLLNGWF</sequence>
<protein>
    <submittedName>
        <fullName evidence="2">DUF4434 domain-containing protein</fullName>
    </submittedName>
</protein>
<dbReference type="Pfam" id="PF14488">
    <property type="entry name" value="DUF4434"/>
    <property type="match status" value="1"/>
</dbReference>
<accession>A0A5C5PTA0</accession>
<proteinExistence type="predicted"/>
<evidence type="ECO:0000259" key="1">
    <source>
        <dbReference type="Pfam" id="PF14488"/>
    </source>
</evidence>
<evidence type="ECO:0000313" key="3">
    <source>
        <dbReference type="Proteomes" id="UP000317901"/>
    </source>
</evidence>
<feature type="domain" description="DUF4434" evidence="1">
    <location>
        <begin position="43"/>
        <end position="317"/>
    </location>
</feature>
<reference evidence="2 3" key="1">
    <citation type="submission" date="2019-06" db="EMBL/GenBank/DDBJ databases">
        <title>Pseudomonas bimorpha sp. nov. isolated from bovine raw milk and skim milk concentrate.</title>
        <authorList>
            <person name="Hofmann K."/>
            <person name="Huptas C."/>
            <person name="Doll E."/>
            <person name="Scherer S."/>
            <person name="Wenning M."/>
        </authorList>
    </citation>
    <scope>NUCLEOTIDE SEQUENCE [LARGE SCALE GENOMIC DNA]</scope>
    <source>
        <strain evidence="2 3">DSM 108990</strain>
    </source>
</reference>
<name>A0A5C5PTA0_9PSED</name>
<dbReference type="Gene3D" id="3.20.20.80">
    <property type="entry name" value="Glycosidases"/>
    <property type="match status" value="1"/>
</dbReference>
<dbReference type="AlphaFoldDB" id="A0A5C5PTA0"/>
<comment type="caution">
    <text evidence="2">The sequence shown here is derived from an EMBL/GenBank/DDBJ whole genome shotgun (WGS) entry which is preliminary data.</text>
</comment>
<evidence type="ECO:0000313" key="2">
    <source>
        <dbReference type="EMBL" id="TWR79732.1"/>
    </source>
</evidence>
<dbReference type="InterPro" id="IPR027849">
    <property type="entry name" value="DUF4434"/>
</dbReference>
<dbReference type="EMBL" id="VFIP01000078">
    <property type="protein sequence ID" value="TWR79732.1"/>
    <property type="molecule type" value="Genomic_DNA"/>
</dbReference>
<dbReference type="OrthoDB" id="5461181at2"/>